<accession>A0A6N9HAA5</accession>
<evidence type="ECO:0000313" key="1">
    <source>
        <dbReference type="EMBL" id="MYM20978.1"/>
    </source>
</evidence>
<sequence>MSTTKTNHHDTSQPTAVETVARALTIKDAGTTDYTTTWVDSRGKWWAKPKGWDA</sequence>
<dbReference type="EMBL" id="WWEQ01000113">
    <property type="protein sequence ID" value="MYM20978.1"/>
    <property type="molecule type" value="Genomic_DNA"/>
</dbReference>
<dbReference type="AlphaFoldDB" id="A0A6N9HAA5"/>
<reference evidence="1 2" key="1">
    <citation type="submission" date="2020-01" db="EMBL/GenBank/DDBJ databases">
        <authorList>
            <person name="Deng T."/>
        </authorList>
    </citation>
    <scope>NUCLEOTIDE SEQUENCE [LARGE SCALE GENOMIC DNA]</scope>
    <source>
        <strain evidence="1 2">5221</strain>
    </source>
</reference>
<comment type="caution">
    <text evidence="1">The sequence shown here is derived from an EMBL/GenBank/DDBJ whole genome shotgun (WGS) entry which is preliminary data.</text>
</comment>
<evidence type="ECO:0000313" key="2">
    <source>
        <dbReference type="Proteomes" id="UP000469215"/>
    </source>
</evidence>
<dbReference type="RefSeq" id="WP_160954378.1">
    <property type="nucleotide sequence ID" value="NZ_WWEQ01000113.1"/>
</dbReference>
<dbReference type="Proteomes" id="UP000469215">
    <property type="component" value="Unassembled WGS sequence"/>
</dbReference>
<protein>
    <submittedName>
        <fullName evidence="1">Uncharacterized protein</fullName>
    </submittedName>
</protein>
<name>A0A6N9HAA5_9MICO</name>
<keyword evidence="2" id="KW-1185">Reference proteome</keyword>
<proteinExistence type="predicted"/>
<organism evidence="1 2">
    <name type="scientific">Brevibacterium rongguiense</name>
    <dbReference type="NCBI Taxonomy" id="2695267"/>
    <lineage>
        <taxon>Bacteria</taxon>
        <taxon>Bacillati</taxon>
        <taxon>Actinomycetota</taxon>
        <taxon>Actinomycetes</taxon>
        <taxon>Micrococcales</taxon>
        <taxon>Brevibacteriaceae</taxon>
        <taxon>Brevibacterium</taxon>
    </lineage>
</organism>
<gene>
    <name evidence="1" type="ORF">GSY69_13680</name>
</gene>